<organism evidence="2 3">
    <name type="scientific">Popillia japonica</name>
    <name type="common">Japanese beetle</name>
    <dbReference type="NCBI Taxonomy" id="7064"/>
    <lineage>
        <taxon>Eukaryota</taxon>
        <taxon>Metazoa</taxon>
        <taxon>Ecdysozoa</taxon>
        <taxon>Arthropoda</taxon>
        <taxon>Hexapoda</taxon>
        <taxon>Insecta</taxon>
        <taxon>Pterygota</taxon>
        <taxon>Neoptera</taxon>
        <taxon>Endopterygota</taxon>
        <taxon>Coleoptera</taxon>
        <taxon>Polyphaga</taxon>
        <taxon>Scarabaeiformia</taxon>
        <taxon>Scarabaeidae</taxon>
        <taxon>Rutelinae</taxon>
        <taxon>Popillia</taxon>
    </lineage>
</organism>
<name>A0AAW1GTW4_POPJA</name>
<evidence type="ECO:0000313" key="2">
    <source>
        <dbReference type="EMBL" id="KAK9667476.1"/>
    </source>
</evidence>
<comment type="caution">
    <text evidence="2">The sequence shown here is derived from an EMBL/GenBank/DDBJ whole genome shotgun (WGS) entry which is preliminary data.</text>
</comment>
<feature type="compositionally biased region" description="Acidic residues" evidence="1">
    <location>
        <begin position="7"/>
        <end position="21"/>
    </location>
</feature>
<feature type="non-terminal residue" evidence="2">
    <location>
        <position position="1"/>
    </location>
</feature>
<protein>
    <submittedName>
        <fullName evidence="2">Uncharacterized protein</fullName>
    </submittedName>
</protein>
<dbReference type="Proteomes" id="UP001458880">
    <property type="component" value="Unassembled WGS sequence"/>
</dbReference>
<proteinExistence type="predicted"/>
<reference evidence="2 3" key="1">
    <citation type="journal article" date="2024" name="BMC Genomics">
        <title>De novo assembly and annotation of Popillia japonica's genome with initial clues to its potential as an invasive pest.</title>
        <authorList>
            <person name="Cucini C."/>
            <person name="Boschi S."/>
            <person name="Funari R."/>
            <person name="Cardaioli E."/>
            <person name="Iannotti N."/>
            <person name="Marturano G."/>
            <person name="Paoli F."/>
            <person name="Bruttini M."/>
            <person name="Carapelli A."/>
            <person name="Frati F."/>
            <person name="Nardi F."/>
        </authorList>
    </citation>
    <scope>NUCLEOTIDE SEQUENCE [LARGE SCALE GENOMIC DNA]</scope>
    <source>
        <strain evidence="2">DMR45628</strain>
    </source>
</reference>
<gene>
    <name evidence="2" type="ORF">QE152_g41341</name>
</gene>
<feature type="region of interest" description="Disordered" evidence="1">
    <location>
        <begin position="1"/>
        <end position="39"/>
    </location>
</feature>
<evidence type="ECO:0000313" key="3">
    <source>
        <dbReference type="Proteomes" id="UP001458880"/>
    </source>
</evidence>
<sequence length="39" mass="4227">PPRPNSGDDETDDDLAEEERDVEGSITPFDGNGSHSIKK</sequence>
<evidence type="ECO:0000256" key="1">
    <source>
        <dbReference type="SAM" id="MobiDB-lite"/>
    </source>
</evidence>
<dbReference type="AlphaFoldDB" id="A0AAW1GTW4"/>
<dbReference type="EMBL" id="JASPKY010002968">
    <property type="protein sequence ID" value="KAK9667476.1"/>
    <property type="molecule type" value="Genomic_DNA"/>
</dbReference>
<accession>A0AAW1GTW4</accession>
<keyword evidence="3" id="KW-1185">Reference proteome</keyword>